<keyword evidence="3" id="KW-1185">Reference proteome</keyword>
<name>A0ABV6DLT7_9BACL</name>
<keyword evidence="1" id="KW-1133">Transmembrane helix</keyword>
<dbReference type="EMBL" id="JBHLWN010000058">
    <property type="protein sequence ID" value="MFC0213613.1"/>
    <property type="molecule type" value="Genomic_DNA"/>
</dbReference>
<dbReference type="GO" id="GO:0016301">
    <property type="term" value="F:kinase activity"/>
    <property type="evidence" value="ECO:0007669"/>
    <property type="project" value="UniProtKB-KW"/>
</dbReference>
<proteinExistence type="predicted"/>
<comment type="caution">
    <text evidence="2">The sequence shown here is derived from an EMBL/GenBank/DDBJ whole genome shotgun (WGS) entry which is preliminary data.</text>
</comment>
<feature type="transmembrane region" description="Helical" evidence="1">
    <location>
        <begin position="12"/>
        <end position="39"/>
    </location>
</feature>
<evidence type="ECO:0000313" key="2">
    <source>
        <dbReference type="EMBL" id="MFC0213613.1"/>
    </source>
</evidence>
<dbReference type="Proteomes" id="UP001589776">
    <property type="component" value="Unassembled WGS sequence"/>
</dbReference>
<keyword evidence="1" id="KW-0472">Membrane</keyword>
<reference evidence="2 3" key="1">
    <citation type="submission" date="2024-09" db="EMBL/GenBank/DDBJ databases">
        <authorList>
            <person name="Sun Q."/>
            <person name="Mori K."/>
        </authorList>
    </citation>
    <scope>NUCLEOTIDE SEQUENCE [LARGE SCALE GENOMIC DNA]</scope>
    <source>
        <strain evidence="2 3">CCM 7759</strain>
    </source>
</reference>
<dbReference type="Gene3D" id="3.30.450.20">
    <property type="entry name" value="PAS domain"/>
    <property type="match status" value="1"/>
</dbReference>
<protein>
    <submittedName>
        <fullName evidence="2">Two-component sensor histidine kinase</fullName>
    </submittedName>
</protein>
<accession>A0ABV6DLT7</accession>
<sequence>MFKRQPFSLRNTIFLRLLATFLLIMLPIISFGVYLYHWIVQTASEDISKTAVSQITFYLTDLENEIERMKLLQYGILEDEVLNELTLTWNSMDAYKRTEKINTLWKRLNAIQNSSMYIKNVSASIVPIAKSISSANGTSDFDAVAYNEQRPKAGARNNQVIEWKGSLFLSASKQGAAKGELPLFVIEIELDTEKLREALSHLNTYKGSGIVLISNQSGDLLVGSSTEPLQENMDAFVQQTNPASLAQTGTYEISGSRYYTAYASSTYLNMSILRFIPEQIIKKPLDTFYAWAWLFIFAAVVMIAVYAFSTYQFNRLSAFAESGGTRVFPDHPR</sequence>
<organism evidence="2 3">
    <name type="scientific">Paenibacillus chartarius</name>
    <dbReference type="NCBI Taxonomy" id="747481"/>
    <lineage>
        <taxon>Bacteria</taxon>
        <taxon>Bacillati</taxon>
        <taxon>Bacillota</taxon>
        <taxon>Bacilli</taxon>
        <taxon>Bacillales</taxon>
        <taxon>Paenibacillaceae</taxon>
        <taxon>Paenibacillus</taxon>
    </lineage>
</organism>
<keyword evidence="1" id="KW-0812">Transmembrane</keyword>
<feature type="non-terminal residue" evidence="2">
    <location>
        <position position="333"/>
    </location>
</feature>
<evidence type="ECO:0000256" key="1">
    <source>
        <dbReference type="SAM" id="Phobius"/>
    </source>
</evidence>
<gene>
    <name evidence="2" type="ORF">ACFFK0_14305</name>
</gene>
<keyword evidence="2" id="KW-0418">Kinase</keyword>
<evidence type="ECO:0000313" key="3">
    <source>
        <dbReference type="Proteomes" id="UP001589776"/>
    </source>
</evidence>
<feature type="transmembrane region" description="Helical" evidence="1">
    <location>
        <begin position="288"/>
        <end position="308"/>
    </location>
</feature>
<keyword evidence="2" id="KW-0808">Transferase</keyword>